<evidence type="ECO:0000313" key="3">
    <source>
        <dbReference type="Proteomes" id="UP001445076"/>
    </source>
</evidence>
<evidence type="ECO:0000256" key="1">
    <source>
        <dbReference type="SAM" id="SignalP"/>
    </source>
</evidence>
<feature type="chain" id="PRO_5043721330" evidence="1">
    <location>
        <begin position="26"/>
        <end position="115"/>
    </location>
</feature>
<dbReference type="PROSITE" id="PS51257">
    <property type="entry name" value="PROKAR_LIPOPROTEIN"/>
    <property type="match status" value="1"/>
</dbReference>
<keyword evidence="3" id="KW-1185">Reference proteome</keyword>
<keyword evidence="1" id="KW-0732">Signal</keyword>
<accession>A0AAW0X9K1</accession>
<organism evidence="2 3">
    <name type="scientific">Cherax quadricarinatus</name>
    <name type="common">Australian red claw crayfish</name>
    <dbReference type="NCBI Taxonomy" id="27406"/>
    <lineage>
        <taxon>Eukaryota</taxon>
        <taxon>Metazoa</taxon>
        <taxon>Ecdysozoa</taxon>
        <taxon>Arthropoda</taxon>
        <taxon>Crustacea</taxon>
        <taxon>Multicrustacea</taxon>
        <taxon>Malacostraca</taxon>
        <taxon>Eumalacostraca</taxon>
        <taxon>Eucarida</taxon>
        <taxon>Decapoda</taxon>
        <taxon>Pleocyemata</taxon>
        <taxon>Astacidea</taxon>
        <taxon>Parastacoidea</taxon>
        <taxon>Parastacidae</taxon>
        <taxon>Cherax</taxon>
    </lineage>
</organism>
<dbReference type="Proteomes" id="UP001445076">
    <property type="component" value="Unassembled WGS sequence"/>
</dbReference>
<feature type="signal peptide" evidence="1">
    <location>
        <begin position="1"/>
        <end position="25"/>
    </location>
</feature>
<protein>
    <submittedName>
        <fullName evidence="2">Uncharacterized protein</fullName>
    </submittedName>
</protein>
<evidence type="ECO:0000313" key="2">
    <source>
        <dbReference type="EMBL" id="KAK8739745.1"/>
    </source>
</evidence>
<gene>
    <name evidence="2" type="ORF">OTU49_003175</name>
</gene>
<sequence length="115" mass="12369">MTGRGAAMFHYVAAALLVLACSSLGDDLNKTSESTSPGHYLLPSLREDPVLLSSQDPTHDLKMAPFLTHHTTLYDLSKPAYSPTQTKSTLVPHLSPSVKSVLAPSPITHTVMELD</sequence>
<comment type="caution">
    <text evidence="2">The sequence shown here is derived from an EMBL/GenBank/DDBJ whole genome shotgun (WGS) entry which is preliminary data.</text>
</comment>
<dbReference type="AlphaFoldDB" id="A0AAW0X9K1"/>
<dbReference type="EMBL" id="JARKIK010000035">
    <property type="protein sequence ID" value="KAK8739745.1"/>
    <property type="molecule type" value="Genomic_DNA"/>
</dbReference>
<name>A0AAW0X9K1_CHEQU</name>
<proteinExistence type="predicted"/>
<feature type="non-terminal residue" evidence="2">
    <location>
        <position position="115"/>
    </location>
</feature>
<reference evidence="2 3" key="1">
    <citation type="journal article" date="2024" name="BMC Genomics">
        <title>Genome assembly of redclaw crayfish (Cherax quadricarinatus) provides insights into its immune adaptation and hypoxia tolerance.</title>
        <authorList>
            <person name="Liu Z."/>
            <person name="Zheng J."/>
            <person name="Li H."/>
            <person name="Fang K."/>
            <person name="Wang S."/>
            <person name="He J."/>
            <person name="Zhou D."/>
            <person name="Weng S."/>
            <person name="Chi M."/>
            <person name="Gu Z."/>
            <person name="He J."/>
            <person name="Li F."/>
            <person name="Wang M."/>
        </authorList>
    </citation>
    <scope>NUCLEOTIDE SEQUENCE [LARGE SCALE GENOMIC DNA]</scope>
    <source>
        <strain evidence="2">ZL_2023a</strain>
    </source>
</reference>